<sequence>MYRATYAGPEARMLKIVVPPNCLQKREFQNIPKYKVNQKSYDVAGGPKTEADALAYTRFLTARR</sequence>
<dbReference type="EMBL" id="BAAAMY010000004">
    <property type="protein sequence ID" value="GAA1915456.1"/>
    <property type="molecule type" value="Genomic_DNA"/>
</dbReference>
<gene>
    <name evidence="1" type="ORF">GCM10009737_16080</name>
</gene>
<name>A0ABP5AJ80_9ACTN</name>
<keyword evidence="2" id="KW-1185">Reference proteome</keyword>
<evidence type="ECO:0000313" key="2">
    <source>
        <dbReference type="Proteomes" id="UP001501612"/>
    </source>
</evidence>
<proteinExistence type="predicted"/>
<dbReference type="Proteomes" id="UP001501612">
    <property type="component" value="Unassembled WGS sequence"/>
</dbReference>
<accession>A0ABP5AJ80</accession>
<comment type="caution">
    <text evidence="1">The sequence shown here is derived from an EMBL/GenBank/DDBJ whole genome shotgun (WGS) entry which is preliminary data.</text>
</comment>
<reference evidence="2" key="1">
    <citation type="journal article" date="2019" name="Int. J. Syst. Evol. Microbiol.">
        <title>The Global Catalogue of Microorganisms (GCM) 10K type strain sequencing project: providing services to taxonomists for standard genome sequencing and annotation.</title>
        <authorList>
            <consortium name="The Broad Institute Genomics Platform"/>
            <consortium name="The Broad Institute Genome Sequencing Center for Infectious Disease"/>
            <person name="Wu L."/>
            <person name="Ma J."/>
        </authorList>
    </citation>
    <scope>NUCLEOTIDE SEQUENCE [LARGE SCALE GENOMIC DNA]</scope>
    <source>
        <strain evidence="2">JCM 14046</strain>
    </source>
</reference>
<organism evidence="1 2">
    <name type="scientific">Nocardioides lentus</name>
    <dbReference type="NCBI Taxonomy" id="338077"/>
    <lineage>
        <taxon>Bacteria</taxon>
        <taxon>Bacillati</taxon>
        <taxon>Actinomycetota</taxon>
        <taxon>Actinomycetes</taxon>
        <taxon>Propionibacteriales</taxon>
        <taxon>Nocardioidaceae</taxon>
        <taxon>Nocardioides</taxon>
    </lineage>
</organism>
<evidence type="ECO:0000313" key="1">
    <source>
        <dbReference type="EMBL" id="GAA1915456.1"/>
    </source>
</evidence>
<protein>
    <submittedName>
        <fullName evidence="1">Uncharacterized protein</fullName>
    </submittedName>
</protein>